<dbReference type="Gene3D" id="3.40.33.10">
    <property type="entry name" value="CAP"/>
    <property type="match status" value="1"/>
</dbReference>
<comment type="caution">
    <text evidence="3">The sequence shown here is derived from an EMBL/GenBank/DDBJ whole genome shotgun (WGS) entry which is preliminary data.</text>
</comment>
<protein>
    <recommendedName>
        <fullName evidence="2">SCP domain-containing protein</fullName>
    </recommendedName>
</protein>
<gene>
    <name evidence="3" type="ORF">IWQ62_003418</name>
</gene>
<dbReference type="InterPro" id="IPR014044">
    <property type="entry name" value="CAP_dom"/>
</dbReference>
<dbReference type="EMBL" id="JANBPY010000914">
    <property type="protein sequence ID" value="KAJ1962787.1"/>
    <property type="molecule type" value="Genomic_DNA"/>
</dbReference>
<dbReference type="OrthoDB" id="568194at2759"/>
<evidence type="ECO:0000259" key="2">
    <source>
        <dbReference type="Pfam" id="PF00188"/>
    </source>
</evidence>
<evidence type="ECO:0000256" key="1">
    <source>
        <dbReference type="SAM" id="MobiDB-lite"/>
    </source>
</evidence>
<keyword evidence="4" id="KW-1185">Reference proteome</keyword>
<proteinExistence type="predicted"/>
<reference evidence="3" key="1">
    <citation type="submission" date="2022-07" db="EMBL/GenBank/DDBJ databases">
        <title>Phylogenomic reconstructions and comparative analyses of Kickxellomycotina fungi.</title>
        <authorList>
            <person name="Reynolds N.K."/>
            <person name="Stajich J.E."/>
            <person name="Barry K."/>
            <person name="Grigoriev I.V."/>
            <person name="Crous P."/>
            <person name="Smith M.E."/>
        </authorList>
    </citation>
    <scope>NUCLEOTIDE SEQUENCE</scope>
    <source>
        <strain evidence="3">RSA 1196</strain>
    </source>
</reference>
<dbReference type="Pfam" id="PF00188">
    <property type="entry name" value="CAP"/>
    <property type="match status" value="1"/>
</dbReference>
<feature type="compositionally biased region" description="Basic and acidic residues" evidence="1">
    <location>
        <begin position="29"/>
        <end position="44"/>
    </location>
</feature>
<name>A0A9W8E1N7_9FUNG</name>
<dbReference type="SUPFAM" id="SSF55797">
    <property type="entry name" value="PR-1-like"/>
    <property type="match status" value="1"/>
</dbReference>
<sequence>MAYPDVSPPDERNSSKPPPKCSSKRRHKPIESPRPKPDQPETKPKITPIIPSAGKSDQPLPKDNGGNSKPAKYQGSGGDNVQSRQGNEADQRKGLELLNVIRQEVNLPPLKFSATLELAALRHSQYQLSINNMTHDDPIGGLGVRARKSGFQGGTLAENVAFGQRDEESVMQSWKKSPGHYKNMINPTYTHVGLAKVSGYWTQFFGRSSGNK</sequence>
<dbReference type="InterPro" id="IPR035940">
    <property type="entry name" value="CAP_sf"/>
</dbReference>
<feature type="domain" description="SCP" evidence="2">
    <location>
        <begin position="95"/>
        <end position="199"/>
    </location>
</feature>
<dbReference type="PANTHER" id="PTHR31157:SF1">
    <property type="entry name" value="SCP DOMAIN-CONTAINING PROTEIN"/>
    <property type="match status" value="1"/>
</dbReference>
<organism evidence="3 4">
    <name type="scientific">Dispira parvispora</name>
    <dbReference type="NCBI Taxonomy" id="1520584"/>
    <lineage>
        <taxon>Eukaryota</taxon>
        <taxon>Fungi</taxon>
        <taxon>Fungi incertae sedis</taxon>
        <taxon>Zoopagomycota</taxon>
        <taxon>Kickxellomycotina</taxon>
        <taxon>Dimargaritomycetes</taxon>
        <taxon>Dimargaritales</taxon>
        <taxon>Dimargaritaceae</taxon>
        <taxon>Dispira</taxon>
    </lineage>
</organism>
<evidence type="ECO:0000313" key="4">
    <source>
        <dbReference type="Proteomes" id="UP001150925"/>
    </source>
</evidence>
<evidence type="ECO:0000313" key="3">
    <source>
        <dbReference type="EMBL" id="KAJ1962787.1"/>
    </source>
</evidence>
<accession>A0A9W8E1N7</accession>
<dbReference type="CDD" id="cd05379">
    <property type="entry name" value="CAP_bacterial"/>
    <property type="match status" value="1"/>
</dbReference>
<feature type="region of interest" description="Disordered" evidence="1">
    <location>
        <begin position="1"/>
        <end position="89"/>
    </location>
</feature>
<dbReference type="PANTHER" id="PTHR31157">
    <property type="entry name" value="SCP DOMAIN-CONTAINING PROTEIN"/>
    <property type="match status" value="1"/>
</dbReference>
<dbReference type="Proteomes" id="UP001150925">
    <property type="component" value="Unassembled WGS sequence"/>
</dbReference>
<dbReference type="AlphaFoldDB" id="A0A9W8E1N7"/>